<dbReference type="PROSITE" id="PS00523">
    <property type="entry name" value="SULFATASE_1"/>
    <property type="match status" value="1"/>
</dbReference>
<keyword evidence="2" id="KW-0479">Metal-binding</keyword>
<evidence type="ECO:0000313" key="7">
    <source>
        <dbReference type="EMBL" id="GMH99348.1"/>
    </source>
</evidence>
<organism evidence="7 8">
    <name type="scientific">Triparma verrucosa</name>
    <dbReference type="NCBI Taxonomy" id="1606542"/>
    <lineage>
        <taxon>Eukaryota</taxon>
        <taxon>Sar</taxon>
        <taxon>Stramenopiles</taxon>
        <taxon>Ochrophyta</taxon>
        <taxon>Bolidophyceae</taxon>
        <taxon>Parmales</taxon>
        <taxon>Triparmaceae</taxon>
        <taxon>Triparma</taxon>
    </lineage>
</organism>
<keyword evidence="4" id="KW-0106">Calcium</keyword>
<dbReference type="Proteomes" id="UP001165160">
    <property type="component" value="Unassembled WGS sequence"/>
</dbReference>
<dbReference type="Pfam" id="PF00884">
    <property type="entry name" value="Sulfatase"/>
    <property type="match status" value="1"/>
</dbReference>
<dbReference type="SUPFAM" id="SSF53649">
    <property type="entry name" value="Alkaline phosphatase-like"/>
    <property type="match status" value="1"/>
</dbReference>
<keyword evidence="8" id="KW-1185">Reference proteome</keyword>
<evidence type="ECO:0000256" key="3">
    <source>
        <dbReference type="ARBA" id="ARBA00022801"/>
    </source>
</evidence>
<evidence type="ECO:0000256" key="5">
    <source>
        <dbReference type="SAM" id="SignalP"/>
    </source>
</evidence>
<feature type="signal peptide" evidence="5">
    <location>
        <begin position="1"/>
        <end position="16"/>
    </location>
</feature>
<dbReference type="InterPro" id="IPR000917">
    <property type="entry name" value="Sulfatase_N"/>
</dbReference>
<name>A0A9W7F182_9STRA</name>
<dbReference type="InterPro" id="IPR024607">
    <property type="entry name" value="Sulfatase_CS"/>
</dbReference>
<sequence>MNFFVYLLTAASCAAATKIYPENSSQPKSTHSSPNILLIITDQFRFDAWSEETTPNLSRLSKQAGATTFTSAYSSTPTCTPSRAGLLTGRSPWNHGMLGYDKDVDCANYPTTLPRVLNENGYTTFVSGKDHFGTNPDGTFISQGYENLQLYDGLTEENDHYDQWFHSIVGDDVDPLATGNLTWNAWQSSPYVFEEYLHPTAWTSSRAVSYLDTFDFTGSSKMFLKASFHRPHSPYDPPKRLYDKYTSMDPSLPIFQRNINPGTYDDAYLNTTTMGSEAWNGDPGPSASFLSRAAYLASVEFVDEGIGDILSKVEETDEEFMIIWVADHGDMNGDHNLWRKGYPFEESSHVPMIMKHPTSTSPPKSSSAIVEIRDVAVTIWDVIGKLEEVKENDELINGLSLLPILEGEKEKVRDYVDLEHNQVYSDNVHWNAIRGEGGIKYIFNSFDGREQLFNVTSDRYEKRDLALESEYQEELGVWRQRMVEQFEEEGRGEEWVKDGELVMRKDNSLTHSPNFPCL</sequence>
<evidence type="ECO:0000256" key="1">
    <source>
        <dbReference type="ARBA" id="ARBA00008779"/>
    </source>
</evidence>
<comment type="caution">
    <text evidence="7">The sequence shown here is derived from an EMBL/GenBank/DDBJ whole genome shotgun (WGS) entry which is preliminary data.</text>
</comment>
<keyword evidence="5" id="KW-0732">Signal</keyword>
<dbReference type="InterPro" id="IPR017850">
    <property type="entry name" value="Alkaline_phosphatase_core_sf"/>
</dbReference>
<dbReference type="Gene3D" id="3.40.720.10">
    <property type="entry name" value="Alkaline Phosphatase, subunit A"/>
    <property type="match status" value="1"/>
</dbReference>
<feature type="chain" id="PRO_5040943231" description="Sulfatase N-terminal domain-containing protein" evidence="5">
    <location>
        <begin position="17"/>
        <end position="518"/>
    </location>
</feature>
<dbReference type="AlphaFoldDB" id="A0A9W7F182"/>
<dbReference type="GO" id="GO:0004065">
    <property type="term" value="F:arylsulfatase activity"/>
    <property type="evidence" value="ECO:0007669"/>
    <property type="project" value="TreeGrafter"/>
</dbReference>
<evidence type="ECO:0000259" key="6">
    <source>
        <dbReference type="Pfam" id="PF00884"/>
    </source>
</evidence>
<dbReference type="EMBL" id="BRXX01000233">
    <property type="protein sequence ID" value="GMH99348.1"/>
    <property type="molecule type" value="Genomic_DNA"/>
</dbReference>
<reference evidence="8" key="1">
    <citation type="journal article" date="2023" name="Commun. Biol.">
        <title>Genome analysis of Parmales, the sister group of diatoms, reveals the evolutionary specialization of diatoms from phago-mixotrophs to photoautotrophs.</title>
        <authorList>
            <person name="Ban H."/>
            <person name="Sato S."/>
            <person name="Yoshikawa S."/>
            <person name="Yamada K."/>
            <person name="Nakamura Y."/>
            <person name="Ichinomiya M."/>
            <person name="Sato N."/>
            <person name="Blanc-Mathieu R."/>
            <person name="Endo H."/>
            <person name="Kuwata A."/>
            <person name="Ogata H."/>
        </authorList>
    </citation>
    <scope>NUCLEOTIDE SEQUENCE [LARGE SCALE GENOMIC DNA]</scope>
    <source>
        <strain evidence="8">NIES 3699</strain>
    </source>
</reference>
<evidence type="ECO:0000256" key="2">
    <source>
        <dbReference type="ARBA" id="ARBA00022723"/>
    </source>
</evidence>
<accession>A0A9W7F182</accession>
<dbReference type="PANTHER" id="PTHR42693:SF33">
    <property type="entry name" value="ARYLSULFATASE"/>
    <property type="match status" value="1"/>
</dbReference>
<gene>
    <name evidence="7" type="ORF">TrVE_jg13340</name>
</gene>
<dbReference type="PANTHER" id="PTHR42693">
    <property type="entry name" value="ARYLSULFATASE FAMILY MEMBER"/>
    <property type="match status" value="1"/>
</dbReference>
<dbReference type="InterPro" id="IPR050738">
    <property type="entry name" value="Sulfatase"/>
</dbReference>
<dbReference type="GO" id="GO:0046872">
    <property type="term" value="F:metal ion binding"/>
    <property type="evidence" value="ECO:0007669"/>
    <property type="project" value="UniProtKB-KW"/>
</dbReference>
<protein>
    <recommendedName>
        <fullName evidence="6">Sulfatase N-terminal domain-containing protein</fullName>
    </recommendedName>
</protein>
<feature type="domain" description="Sulfatase N-terminal" evidence="6">
    <location>
        <begin position="34"/>
        <end position="384"/>
    </location>
</feature>
<evidence type="ECO:0000256" key="4">
    <source>
        <dbReference type="ARBA" id="ARBA00022837"/>
    </source>
</evidence>
<comment type="similarity">
    <text evidence="1">Belongs to the sulfatase family.</text>
</comment>
<keyword evidence="3" id="KW-0378">Hydrolase</keyword>
<proteinExistence type="inferred from homology"/>
<evidence type="ECO:0000313" key="8">
    <source>
        <dbReference type="Proteomes" id="UP001165160"/>
    </source>
</evidence>